<dbReference type="CDD" id="cd01995">
    <property type="entry name" value="QueC-like"/>
    <property type="match status" value="1"/>
</dbReference>
<accession>A0AAU7DF50</accession>
<gene>
    <name evidence="11 12" type="primary">queC</name>
    <name evidence="12" type="ORF">P8935_15070</name>
</gene>
<evidence type="ECO:0000256" key="10">
    <source>
        <dbReference type="ARBA" id="ARBA00047890"/>
    </source>
</evidence>
<evidence type="ECO:0000256" key="9">
    <source>
        <dbReference type="ARBA" id="ARBA00039149"/>
    </source>
</evidence>
<feature type="binding site" evidence="11">
    <location>
        <position position="216"/>
    </location>
    <ligand>
        <name>Zn(2+)</name>
        <dbReference type="ChEBI" id="CHEBI:29105"/>
    </ligand>
</feature>
<feature type="binding site" evidence="11">
    <location>
        <position position="203"/>
    </location>
    <ligand>
        <name>Zn(2+)</name>
        <dbReference type="ChEBI" id="CHEBI:29105"/>
    </ligand>
</feature>
<dbReference type="GO" id="GO:0005524">
    <property type="term" value="F:ATP binding"/>
    <property type="evidence" value="ECO:0007669"/>
    <property type="project" value="UniProtKB-UniRule"/>
</dbReference>
<proteinExistence type="inferred from homology"/>
<dbReference type="Gene3D" id="3.40.50.620">
    <property type="entry name" value="HUPs"/>
    <property type="match status" value="1"/>
</dbReference>
<reference evidence="12" key="1">
    <citation type="submission" date="2023-03" db="EMBL/GenBank/DDBJ databases">
        <title>Edaphobacter sp.</title>
        <authorList>
            <person name="Huber K.J."/>
            <person name="Papendorf J."/>
            <person name="Pilke C."/>
            <person name="Bunk B."/>
            <person name="Sproeer C."/>
            <person name="Pester M."/>
        </authorList>
    </citation>
    <scope>NUCLEOTIDE SEQUENCE</scope>
    <source>
        <strain evidence="12">DSM 110680</strain>
    </source>
</reference>
<evidence type="ECO:0000256" key="6">
    <source>
        <dbReference type="ARBA" id="ARBA00022833"/>
    </source>
</evidence>
<comment type="similarity">
    <text evidence="8 11">Belongs to the QueC family.</text>
</comment>
<dbReference type="Pfam" id="PF06508">
    <property type="entry name" value="QueC"/>
    <property type="match status" value="1"/>
</dbReference>
<keyword evidence="3 11" id="KW-0479">Metal-binding</keyword>
<sequence length="243" mass="26355">MISSRKNNPEPKKPAVVLLSGGLDSATVAAIAASEGFEVNALSFAYGQRHSFELEAAKRLARGLGLAQHRIATIDLRVFGGSALTDDIDVPKGRDSAEIEHGIPVTYVPARNTIFLSFALAWAEVLGASDVFIGVNALDYSGYPDCRPEFIRAFETMANLATKAGVEERQKLIIHSPLMQLTKAQIIRKGLELGVDYALTSSCYDPAPDGKPCGQCDSCFLRRKGFRENGIDDPLPYPDAVRR</sequence>
<dbReference type="SUPFAM" id="SSF52402">
    <property type="entry name" value="Adenine nucleotide alpha hydrolases-like"/>
    <property type="match status" value="1"/>
</dbReference>
<evidence type="ECO:0000256" key="8">
    <source>
        <dbReference type="ARBA" id="ARBA00037993"/>
    </source>
</evidence>
<dbReference type="EMBL" id="CP121196">
    <property type="protein sequence ID" value="XBH15888.1"/>
    <property type="molecule type" value="Genomic_DNA"/>
</dbReference>
<dbReference type="GO" id="GO:0008270">
    <property type="term" value="F:zinc ion binding"/>
    <property type="evidence" value="ECO:0007669"/>
    <property type="project" value="UniProtKB-UniRule"/>
</dbReference>
<feature type="binding site" evidence="11">
    <location>
        <position position="219"/>
    </location>
    <ligand>
        <name>Zn(2+)</name>
        <dbReference type="ChEBI" id="CHEBI:29105"/>
    </ligand>
</feature>
<keyword evidence="5 11" id="KW-0671">Queuosine biosynthesis</keyword>
<dbReference type="HAMAP" id="MF_01633">
    <property type="entry name" value="QueC"/>
    <property type="match status" value="1"/>
</dbReference>
<dbReference type="InterPro" id="IPR014729">
    <property type="entry name" value="Rossmann-like_a/b/a_fold"/>
</dbReference>
<dbReference type="PANTHER" id="PTHR42914">
    <property type="entry name" value="7-CYANO-7-DEAZAGUANINE SYNTHASE"/>
    <property type="match status" value="1"/>
</dbReference>
<evidence type="ECO:0000256" key="5">
    <source>
        <dbReference type="ARBA" id="ARBA00022785"/>
    </source>
</evidence>
<comment type="pathway">
    <text evidence="1 11">Purine metabolism; 7-cyano-7-deazaguanine biosynthesis.</text>
</comment>
<name>A0AAU7DF50_9BACT</name>
<feature type="binding site" evidence="11">
    <location>
        <begin position="19"/>
        <end position="29"/>
    </location>
    <ligand>
        <name>ATP</name>
        <dbReference type="ChEBI" id="CHEBI:30616"/>
    </ligand>
</feature>
<dbReference type="InterPro" id="IPR018317">
    <property type="entry name" value="QueC"/>
</dbReference>
<keyword evidence="4 11" id="KW-0547">Nucleotide-binding</keyword>
<dbReference type="AlphaFoldDB" id="A0AAU7DF50"/>
<comment type="cofactor">
    <cofactor evidence="11">
        <name>Zn(2+)</name>
        <dbReference type="ChEBI" id="CHEBI:29105"/>
    </cofactor>
    <text evidence="11">Binds 1 zinc ion per subunit.</text>
</comment>
<evidence type="ECO:0000256" key="3">
    <source>
        <dbReference type="ARBA" id="ARBA00022723"/>
    </source>
</evidence>
<protein>
    <recommendedName>
        <fullName evidence="9 11">7-cyano-7-deazaguanine synthase</fullName>
        <ecNumber evidence="9 11">6.3.4.20</ecNumber>
    </recommendedName>
    <alternativeName>
        <fullName evidence="11">7-cyano-7-carbaguanine synthase</fullName>
    </alternativeName>
    <alternativeName>
        <fullName evidence="11">PreQ(0) synthase</fullName>
    </alternativeName>
    <alternativeName>
        <fullName evidence="11">Queuosine biosynthesis protein QueC</fullName>
    </alternativeName>
</protein>
<evidence type="ECO:0000256" key="4">
    <source>
        <dbReference type="ARBA" id="ARBA00022741"/>
    </source>
</evidence>
<dbReference type="GO" id="GO:0008616">
    <property type="term" value="P:tRNA queuosine(34) biosynthetic process"/>
    <property type="evidence" value="ECO:0007669"/>
    <property type="project" value="UniProtKB-UniRule"/>
</dbReference>
<evidence type="ECO:0000256" key="1">
    <source>
        <dbReference type="ARBA" id="ARBA00005061"/>
    </source>
</evidence>
<comment type="function">
    <text evidence="11">Catalyzes the ATP-dependent conversion of 7-carboxy-7-deazaguanine (CDG) to 7-cyano-7-deazaguanine (preQ(0)).</text>
</comment>
<feature type="binding site" evidence="11">
    <location>
        <position position="213"/>
    </location>
    <ligand>
        <name>Zn(2+)</name>
        <dbReference type="ChEBI" id="CHEBI:29105"/>
    </ligand>
</feature>
<organism evidence="12">
    <name type="scientific">Telmatobacter sp. DSM 110680</name>
    <dbReference type="NCBI Taxonomy" id="3036704"/>
    <lineage>
        <taxon>Bacteria</taxon>
        <taxon>Pseudomonadati</taxon>
        <taxon>Acidobacteriota</taxon>
        <taxon>Terriglobia</taxon>
        <taxon>Terriglobales</taxon>
        <taxon>Acidobacteriaceae</taxon>
        <taxon>Telmatobacter</taxon>
    </lineage>
</organism>
<evidence type="ECO:0000256" key="11">
    <source>
        <dbReference type="HAMAP-Rule" id="MF_01633"/>
    </source>
</evidence>
<evidence type="ECO:0000313" key="12">
    <source>
        <dbReference type="EMBL" id="XBH15888.1"/>
    </source>
</evidence>
<keyword evidence="7 11" id="KW-0067">ATP-binding</keyword>
<dbReference type="PANTHER" id="PTHR42914:SF1">
    <property type="entry name" value="7-CYANO-7-DEAZAGUANINE SYNTHASE"/>
    <property type="match status" value="1"/>
</dbReference>
<comment type="catalytic activity">
    <reaction evidence="10 11">
        <text>7-carboxy-7-carbaguanine + NH4(+) + 2 ATP = 7-cyano-7-carbaguanine + 2 AMP + 2 diphosphate + 2 H(+)</text>
        <dbReference type="Rhea" id="RHEA:27982"/>
        <dbReference type="ChEBI" id="CHEBI:15378"/>
        <dbReference type="ChEBI" id="CHEBI:28938"/>
        <dbReference type="ChEBI" id="CHEBI:30616"/>
        <dbReference type="ChEBI" id="CHEBI:33019"/>
        <dbReference type="ChEBI" id="CHEBI:45075"/>
        <dbReference type="ChEBI" id="CHEBI:61036"/>
        <dbReference type="ChEBI" id="CHEBI:456215"/>
        <dbReference type="EC" id="6.3.4.20"/>
    </reaction>
</comment>
<dbReference type="EC" id="6.3.4.20" evidence="9 11"/>
<dbReference type="NCBIfam" id="TIGR00364">
    <property type="entry name" value="7-cyano-7-deazaguanine synthase QueC"/>
    <property type="match status" value="1"/>
</dbReference>
<evidence type="ECO:0000256" key="7">
    <source>
        <dbReference type="ARBA" id="ARBA00022840"/>
    </source>
</evidence>
<dbReference type="PIRSF" id="PIRSF006293">
    <property type="entry name" value="ExsB"/>
    <property type="match status" value="1"/>
</dbReference>
<dbReference type="GO" id="GO:0016879">
    <property type="term" value="F:ligase activity, forming carbon-nitrogen bonds"/>
    <property type="evidence" value="ECO:0007669"/>
    <property type="project" value="UniProtKB-UniRule"/>
</dbReference>
<evidence type="ECO:0000256" key="2">
    <source>
        <dbReference type="ARBA" id="ARBA00022598"/>
    </source>
</evidence>
<keyword evidence="2 11" id="KW-0436">Ligase</keyword>
<keyword evidence="6 11" id="KW-0862">Zinc</keyword>